<name>A0A5B6VEN6_9ROSI</name>
<evidence type="ECO:0000313" key="2">
    <source>
        <dbReference type="Proteomes" id="UP000325315"/>
    </source>
</evidence>
<reference evidence="2" key="1">
    <citation type="journal article" date="2019" name="Plant Biotechnol. J.">
        <title>Genome sequencing of the Australian wild diploid species Gossypium australe highlights disease resistance and delayed gland morphogenesis.</title>
        <authorList>
            <person name="Cai Y."/>
            <person name="Cai X."/>
            <person name="Wang Q."/>
            <person name="Wang P."/>
            <person name="Zhang Y."/>
            <person name="Cai C."/>
            <person name="Xu Y."/>
            <person name="Wang K."/>
            <person name="Zhou Z."/>
            <person name="Wang C."/>
            <person name="Geng S."/>
            <person name="Li B."/>
            <person name="Dong Q."/>
            <person name="Hou Y."/>
            <person name="Wang H."/>
            <person name="Ai P."/>
            <person name="Liu Z."/>
            <person name="Yi F."/>
            <person name="Sun M."/>
            <person name="An G."/>
            <person name="Cheng J."/>
            <person name="Zhang Y."/>
            <person name="Shi Q."/>
            <person name="Xie Y."/>
            <person name="Shi X."/>
            <person name="Chang Y."/>
            <person name="Huang F."/>
            <person name="Chen Y."/>
            <person name="Hong S."/>
            <person name="Mi L."/>
            <person name="Sun Q."/>
            <person name="Zhang L."/>
            <person name="Zhou B."/>
            <person name="Peng R."/>
            <person name="Zhang X."/>
            <person name="Liu F."/>
        </authorList>
    </citation>
    <scope>NUCLEOTIDE SEQUENCE [LARGE SCALE GENOMIC DNA]</scope>
    <source>
        <strain evidence="2">cv. PA1801</strain>
    </source>
</reference>
<sequence>MAPFGLLSTPLKRIELLHGMNEDYEVTALLNNPTMNQIKRHNERTTGKAKAKACFYASISPTIFNRIMAFGSAKEICLLTQD</sequence>
<proteinExistence type="predicted"/>
<protein>
    <submittedName>
        <fullName evidence="1">UBN2 domain-containing protein</fullName>
    </submittedName>
</protein>
<dbReference type="OrthoDB" id="1931687at2759"/>
<gene>
    <name evidence="1" type="ORF">EPI10_002574</name>
</gene>
<accession>A0A5B6VEN6</accession>
<dbReference type="EMBL" id="SMMG02000007">
    <property type="protein sequence ID" value="KAA3467572.1"/>
    <property type="molecule type" value="Genomic_DNA"/>
</dbReference>
<evidence type="ECO:0000313" key="1">
    <source>
        <dbReference type="EMBL" id="KAA3467572.1"/>
    </source>
</evidence>
<organism evidence="1 2">
    <name type="scientific">Gossypium australe</name>
    <dbReference type="NCBI Taxonomy" id="47621"/>
    <lineage>
        <taxon>Eukaryota</taxon>
        <taxon>Viridiplantae</taxon>
        <taxon>Streptophyta</taxon>
        <taxon>Embryophyta</taxon>
        <taxon>Tracheophyta</taxon>
        <taxon>Spermatophyta</taxon>
        <taxon>Magnoliopsida</taxon>
        <taxon>eudicotyledons</taxon>
        <taxon>Gunneridae</taxon>
        <taxon>Pentapetalae</taxon>
        <taxon>rosids</taxon>
        <taxon>malvids</taxon>
        <taxon>Malvales</taxon>
        <taxon>Malvaceae</taxon>
        <taxon>Malvoideae</taxon>
        <taxon>Gossypium</taxon>
    </lineage>
</organism>
<dbReference type="Proteomes" id="UP000325315">
    <property type="component" value="Unassembled WGS sequence"/>
</dbReference>
<comment type="caution">
    <text evidence="1">The sequence shown here is derived from an EMBL/GenBank/DDBJ whole genome shotgun (WGS) entry which is preliminary data.</text>
</comment>
<dbReference type="AlphaFoldDB" id="A0A5B6VEN6"/>
<keyword evidence="2" id="KW-1185">Reference proteome</keyword>